<feature type="transmembrane region" description="Helical" evidence="2">
    <location>
        <begin position="44"/>
        <end position="69"/>
    </location>
</feature>
<feature type="domain" description="Peptidase M56" evidence="3">
    <location>
        <begin position="106"/>
        <end position="266"/>
    </location>
</feature>
<dbReference type="PANTHER" id="PTHR34978:SF3">
    <property type="entry name" value="SLR0241 PROTEIN"/>
    <property type="match status" value="1"/>
</dbReference>
<evidence type="ECO:0000256" key="2">
    <source>
        <dbReference type="SAM" id="Phobius"/>
    </source>
</evidence>
<sequence>MRLDITAFWDALGWAILHSLWQGALIGLGVWLARLLLTDRRAKLRYLTGMAGLVGTCAAFLSTFAVLLISRRGIPLRLDPLPTGAVDAGGPISDTGVAISVFPVQSLQTDTTVALVPVLGMVWAIGFAFLSLQAYRAWSQTRWLATNGLRTPGADWTHRFQALIHRSHTHQRIRLFVSDHVSGPLTLGALRPIVLVPAGFLTALPPAQVEAILLHELAHIRRHDFLFGLVQTAIRTALYFNPAVLLISRAVDADREEACDDIAVQITGQPADLVRGLAALRLSSAAPDLAMAADGGPLLARLNRLMGRPAPRPVLRSVTNRLSAAALSALMLGTAACTSVSMANPQSAAPSDPQLPDTVVRGSAEAEAPKSRFFAQASNMDAPIPPMPVMPPVPALPPAPAAPAMPPVPSVPTPMIGDYESEAAFEDAMEAWGEKMEAWGTEVEARFEGDWEDKMEAWGAEVEARFEGDWENQMEAWGEEMEVWAESLEARGIDVGDRLEELGALKGLERIGDIEDYSEAYADRIAQQVERQVEMALQQQERVERNADRQVRMAERQAERAQRDAERAQRNVERAARDAARKAEWKAAHKSRKTSTHTTQVSVDGDHDAIQINGRTVNVSALRQNLLTPLVADGLIRNDRVAVNLSLCSDGMEINNQAVSAAQKRRYEGIIAASGLDVDGSLLLSIKSDATKIKLSETGDDDGVTMTFGTHSDDTK</sequence>
<name>A0ABQ5V442_9PROT</name>
<comment type="caution">
    <text evidence="4">The sequence shown here is derived from an EMBL/GenBank/DDBJ whole genome shotgun (WGS) entry which is preliminary data.</text>
</comment>
<keyword evidence="2" id="KW-0812">Transmembrane</keyword>
<dbReference type="InterPro" id="IPR052173">
    <property type="entry name" value="Beta-lactam_resp_regulator"/>
</dbReference>
<feature type="region of interest" description="Disordered" evidence="1">
    <location>
        <begin position="544"/>
        <end position="601"/>
    </location>
</feature>
<keyword evidence="5" id="KW-1185">Reference proteome</keyword>
<accession>A0ABQ5V442</accession>
<reference evidence="4" key="2">
    <citation type="submission" date="2023-01" db="EMBL/GenBank/DDBJ databases">
        <title>Draft genome sequence of Algimonas porphyrae strain NBRC 108216.</title>
        <authorList>
            <person name="Sun Q."/>
            <person name="Mori K."/>
        </authorList>
    </citation>
    <scope>NUCLEOTIDE SEQUENCE</scope>
    <source>
        <strain evidence="4">NBRC 108216</strain>
    </source>
</reference>
<feature type="region of interest" description="Disordered" evidence="1">
    <location>
        <begin position="343"/>
        <end position="367"/>
    </location>
</feature>
<evidence type="ECO:0000256" key="1">
    <source>
        <dbReference type="SAM" id="MobiDB-lite"/>
    </source>
</evidence>
<dbReference type="EMBL" id="BSNJ01000005">
    <property type="protein sequence ID" value="GLQ21479.1"/>
    <property type="molecule type" value="Genomic_DNA"/>
</dbReference>
<keyword evidence="2" id="KW-0472">Membrane</keyword>
<protein>
    <recommendedName>
        <fullName evidence="3">Peptidase M56 domain-containing protein</fullName>
    </recommendedName>
</protein>
<dbReference type="Pfam" id="PF05569">
    <property type="entry name" value="Peptidase_M56"/>
    <property type="match status" value="1"/>
</dbReference>
<dbReference type="Gene3D" id="3.30.2010.10">
    <property type="entry name" value="Metalloproteases ('zincins'), catalytic domain"/>
    <property type="match status" value="1"/>
</dbReference>
<dbReference type="PANTHER" id="PTHR34978">
    <property type="entry name" value="POSSIBLE SENSOR-TRANSDUCER PROTEIN BLAR"/>
    <property type="match status" value="1"/>
</dbReference>
<keyword evidence="2" id="KW-1133">Transmembrane helix</keyword>
<dbReference type="InterPro" id="IPR008756">
    <property type="entry name" value="Peptidase_M56"/>
</dbReference>
<organism evidence="4 5">
    <name type="scientific">Algimonas porphyrae</name>
    <dbReference type="NCBI Taxonomy" id="1128113"/>
    <lineage>
        <taxon>Bacteria</taxon>
        <taxon>Pseudomonadati</taxon>
        <taxon>Pseudomonadota</taxon>
        <taxon>Alphaproteobacteria</taxon>
        <taxon>Maricaulales</taxon>
        <taxon>Robiginitomaculaceae</taxon>
        <taxon>Algimonas</taxon>
    </lineage>
</organism>
<evidence type="ECO:0000313" key="4">
    <source>
        <dbReference type="EMBL" id="GLQ21479.1"/>
    </source>
</evidence>
<feature type="compositionally biased region" description="Basic and acidic residues" evidence="1">
    <location>
        <begin position="544"/>
        <end position="587"/>
    </location>
</feature>
<evidence type="ECO:0000313" key="5">
    <source>
        <dbReference type="Proteomes" id="UP001161390"/>
    </source>
</evidence>
<dbReference type="RefSeq" id="WP_284373073.1">
    <property type="nucleotide sequence ID" value="NZ_BSNJ01000005.1"/>
</dbReference>
<evidence type="ECO:0000259" key="3">
    <source>
        <dbReference type="Pfam" id="PF05569"/>
    </source>
</evidence>
<feature type="transmembrane region" description="Helical" evidence="2">
    <location>
        <begin position="12"/>
        <end position="32"/>
    </location>
</feature>
<gene>
    <name evidence="4" type="ORF">GCM10007854_24340</name>
</gene>
<dbReference type="CDD" id="cd07341">
    <property type="entry name" value="M56_BlaR1_MecR1_like"/>
    <property type="match status" value="1"/>
</dbReference>
<dbReference type="Proteomes" id="UP001161390">
    <property type="component" value="Unassembled WGS sequence"/>
</dbReference>
<reference evidence="4" key="1">
    <citation type="journal article" date="2014" name="Int. J. Syst. Evol. Microbiol.">
        <title>Complete genome of a new Firmicutes species belonging to the dominant human colonic microbiota ('Ruminococcus bicirculans') reveals two chromosomes and a selective capacity to utilize plant glucans.</title>
        <authorList>
            <consortium name="NISC Comparative Sequencing Program"/>
            <person name="Wegmann U."/>
            <person name="Louis P."/>
            <person name="Goesmann A."/>
            <person name="Henrissat B."/>
            <person name="Duncan S.H."/>
            <person name="Flint H.J."/>
        </authorList>
    </citation>
    <scope>NUCLEOTIDE SEQUENCE</scope>
    <source>
        <strain evidence="4">NBRC 108216</strain>
    </source>
</reference>
<proteinExistence type="predicted"/>